<dbReference type="InterPro" id="IPR000835">
    <property type="entry name" value="HTH_MarR-typ"/>
</dbReference>
<dbReference type="PROSITE" id="PS50995">
    <property type="entry name" value="HTH_MARR_2"/>
    <property type="match status" value="1"/>
</dbReference>
<dbReference type="InterPro" id="IPR039422">
    <property type="entry name" value="MarR/SlyA-like"/>
</dbReference>
<protein>
    <submittedName>
        <fullName evidence="2">MarR family transcriptional regulator</fullName>
    </submittedName>
</protein>
<feature type="domain" description="HTH marR-type" evidence="1">
    <location>
        <begin position="12"/>
        <end position="148"/>
    </location>
</feature>
<dbReference type="InterPro" id="IPR036390">
    <property type="entry name" value="WH_DNA-bd_sf"/>
</dbReference>
<gene>
    <name evidence="2" type="ORF">GCM10009118_18320</name>
</gene>
<dbReference type="Gene3D" id="1.10.10.10">
    <property type="entry name" value="Winged helix-like DNA-binding domain superfamily/Winged helix DNA-binding domain"/>
    <property type="match status" value="1"/>
</dbReference>
<comment type="caution">
    <text evidence="2">The sequence shown here is derived from an EMBL/GenBank/DDBJ whole genome shotgun (WGS) entry which is preliminary data.</text>
</comment>
<evidence type="ECO:0000313" key="2">
    <source>
        <dbReference type="EMBL" id="GAA0875423.1"/>
    </source>
</evidence>
<name>A0ABP3Y453_9FLAO</name>
<accession>A0ABP3Y453</accession>
<dbReference type="InterPro" id="IPR036388">
    <property type="entry name" value="WH-like_DNA-bd_sf"/>
</dbReference>
<dbReference type="EMBL" id="BAAAFH010000011">
    <property type="protein sequence ID" value="GAA0875423.1"/>
    <property type="molecule type" value="Genomic_DNA"/>
</dbReference>
<reference evidence="3" key="1">
    <citation type="journal article" date="2019" name="Int. J. Syst. Evol. Microbiol.">
        <title>The Global Catalogue of Microorganisms (GCM) 10K type strain sequencing project: providing services to taxonomists for standard genome sequencing and annotation.</title>
        <authorList>
            <consortium name="The Broad Institute Genomics Platform"/>
            <consortium name="The Broad Institute Genome Sequencing Center for Infectious Disease"/>
            <person name="Wu L."/>
            <person name="Ma J."/>
        </authorList>
    </citation>
    <scope>NUCLEOTIDE SEQUENCE [LARGE SCALE GENOMIC DNA]</scope>
    <source>
        <strain evidence="3">JCM 16083</strain>
    </source>
</reference>
<dbReference type="Pfam" id="PF01047">
    <property type="entry name" value="MarR"/>
    <property type="match status" value="1"/>
</dbReference>
<dbReference type="Proteomes" id="UP001501126">
    <property type="component" value="Unassembled WGS sequence"/>
</dbReference>
<dbReference type="PANTHER" id="PTHR33164">
    <property type="entry name" value="TRANSCRIPTIONAL REGULATOR, MARR FAMILY"/>
    <property type="match status" value="1"/>
</dbReference>
<dbReference type="PANTHER" id="PTHR33164:SF101">
    <property type="entry name" value="TRANSCRIPTIONAL REPRESSOR MPRA"/>
    <property type="match status" value="1"/>
</dbReference>
<organism evidence="2 3">
    <name type="scientific">Wandonia haliotis</name>
    <dbReference type="NCBI Taxonomy" id="574963"/>
    <lineage>
        <taxon>Bacteria</taxon>
        <taxon>Pseudomonadati</taxon>
        <taxon>Bacteroidota</taxon>
        <taxon>Flavobacteriia</taxon>
        <taxon>Flavobacteriales</taxon>
        <taxon>Crocinitomicaceae</taxon>
        <taxon>Wandonia</taxon>
    </lineage>
</organism>
<dbReference type="RefSeq" id="WP_343786892.1">
    <property type="nucleotide sequence ID" value="NZ_BAAAFH010000011.1"/>
</dbReference>
<keyword evidence="3" id="KW-1185">Reference proteome</keyword>
<evidence type="ECO:0000313" key="3">
    <source>
        <dbReference type="Proteomes" id="UP001501126"/>
    </source>
</evidence>
<proteinExistence type="predicted"/>
<evidence type="ECO:0000259" key="1">
    <source>
        <dbReference type="PROSITE" id="PS50995"/>
    </source>
</evidence>
<dbReference type="SMART" id="SM00347">
    <property type="entry name" value="HTH_MARR"/>
    <property type="match status" value="1"/>
</dbReference>
<dbReference type="PRINTS" id="PR00598">
    <property type="entry name" value="HTHMARR"/>
</dbReference>
<sequence length="148" mass="17347">MKIEEAIQTTFKDERFKAMINLKYTANWMNTHQNKGLEEFGLTIPQYNILRILRGSKGMSLSVNTIRDRMVEKSPNTTRLMDKLIDKELIERTRCEKDRRVVYVMITEKGLDLLNEITIKLGDSSDFMRNITLEEASLMNELLDKIRS</sequence>
<dbReference type="SUPFAM" id="SSF46785">
    <property type="entry name" value="Winged helix' DNA-binding domain"/>
    <property type="match status" value="1"/>
</dbReference>